<dbReference type="Gene3D" id="3.80.10.10">
    <property type="entry name" value="Ribonuclease Inhibitor"/>
    <property type="match status" value="1"/>
</dbReference>
<protein>
    <submittedName>
        <fullName evidence="2">Uncharacterized protein</fullName>
    </submittedName>
</protein>
<accession>A0A9P6RFJ8</accession>
<reference evidence="2" key="1">
    <citation type="journal article" date="2020" name="Fungal Divers.">
        <title>Resolving the Mortierellaceae phylogeny through synthesis of multi-gene phylogenetics and phylogenomics.</title>
        <authorList>
            <person name="Vandepol N."/>
            <person name="Liber J."/>
            <person name="Desiro A."/>
            <person name="Na H."/>
            <person name="Kennedy M."/>
            <person name="Barry K."/>
            <person name="Grigoriev I.V."/>
            <person name="Miller A.N."/>
            <person name="O'Donnell K."/>
            <person name="Stajich J.E."/>
            <person name="Bonito G."/>
        </authorList>
    </citation>
    <scope>NUCLEOTIDE SEQUENCE</scope>
    <source>
        <strain evidence="2">NVP60</strain>
    </source>
</reference>
<sequence>MRLKQFLPSPISTSSASTQFDYLSHVRHINQARCGAGKYGFWPANDSLSTEESAYIEEHSDEVVTVAPDFAKLLHGKRHLFYFHYLSLLRETTWALANPILDQLESLTVSLSDICRYQRVVDRLGRLESICFLQDEIYQCGDTIDEGPRVRREKAMRAMVEFVEAHARKFPGGLKDVNLETIMSSLGFHVYYPDEIRLQVYRALSPPTKLTILDRNNYLPILAHPQTVDLGHVEQIVQTPNGFSWLEKAIHAEPRFLQRCRRLKTIRMYSLGKGIFDWAVMERRSIDETGFIAMEGTNASSGNNNNSNNNSDLNNRHGQGGLSWKAEGSREQQQERRCLVPLESITLYRTTYDREIDDIAFAFSRTLRNLTVGVYHYTRSTPLMEAIITPEGPVFPTCHIGRGWFDMRLKTLHINGDGTRLVLDPVLFTQCPDLVSVDLSDSTTEYRCHEISVSFPAQLGSLEKLKLQGLPALSFHPATLESTTKLKRITHVVNVYSPRDELDSFYDGDGGGAGPLWTWDWHLPQLTELKLTGEFAYRFQFRMLRGCPALQGLVLNITN</sequence>
<proteinExistence type="predicted"/>
<organism evidence="2 3">
    <name type="scientific">Linnemannia gamsii</name>
    <dbReference type="NCBI Taxonomy" id="64522"/>
    <lineage>
        <taxon>Eukaryota</taxon>
        <taxon>Fungi</taxon>
        <taxon>Fungi incertae sedis</taxon>
        <taxon>Mucoromycota</taxon>
        <taxon>Mortierellomycotina</taxon>
        <taxon>Mortierellomycetes</taxon>
        <taxon>Mortierellales</taxon>
        <taxon>Mortierellaceae</taxon>
        <taxon>Linnemannia</taxon>
    </lineage>
</organism>
<dbReference type="SUPFAM" id="SSF52047">
    <property type="entry name" value="RNI-like"/>
    <property type="match status" value="1"/>
</dbReference>
<name>A0A9P6RFJ8_9FUNG</name>
<dbReference type="AlphaFoldDB" id="A0A9P6RFJ8"/>
<dbReference type="Proteomes" id="UP000823405">
    <property type="component" value="Unassembled WGS sequence"/>
</dbReference>
<feature type="non-terminal residue" evidence="2">
    <location>
        <position position="559"/>
    </location>
</feature>
<dbReference type="EMBL" id="JAAAIN010000155">
    <property type="protein sequence ID" value="KAG0319265.1"/>
    <property type="molecule type" value="Genomic_DNA"/>
</dbReference>
<feature type="compositionally biased region" description="Low complexity" evidence="1">
    <location>
        <begin position="298"/>
        <end position="313"/>
    </location>
</feature>
<evidence type="ECO:0000256" key="1">
    <source>
        <dbReference type="SAM" id="MobiDB-lite"/>
    </source>
</evidence>
<keyword evidence="3" id="KW-1185">Reference proteome</keyword>
<dbReference type="OrthoDB" id="2423301at2759"/>
<gene>
    <name evidence="2" type="ORF">BGZ97_002499</name>
</gene>
<evidence type="ECO:0000313" key="2">
    <source>
        <dbReference type="EMBL" id="KAG0319265.1"/>
    </source>
</evidence>
<dbReference type="InterPro" id="IPR032675">
    <property type="entry name" value="LRR_dom_sf"/>
</dbReference>
<feature type="region of interest" description="Disordered" evidence="1">
    <location>
        <begin position="297"/>
        <end position="329"/>
    </location>
</feature>
<comment type="caution">
    <text evidence="2">The sequence shown here is derived from an EMBL/GenBank/DDBJ whole genome shotgun (WGS) entry which is preliminary data.</text>
</comment>
<evidence type="ECO:0000313" key="3">
    <source>
        <dbReference type="Proteomes" id="UP000823405"/>
    </source>
</evidence>